<evidence type="ECO:0000256" key="5">
    <source>
        <dbReference type="ARBA" id="ARBA00023242"/>
    </source>
</evidence>
<dbReference type="GO" id="GO:0005524">
    <property type="term" value="F:ATP binding"/>
    <property type="evidence" value="ECO:0007669"/>
    <property type="project" value="UniProtKB-UniRule"/>
</dbReference>
<dbReference type="InterPro" id="IPR055417">
    <property type="entry name" value="UFD1_N1"/>
</dbReference>
<dbReference type="PANTHER" id="PTHR12755:SF6">
    <property type="entry name" value="POLYRIBONUCLEOTIDE 5'-HYDROXYL-KINASE CLP1"/>
    <property type="match status" value="1"/>
</dbReference>
<dbReference type="HAMAP" id="MF_03035">
    <property type="entry name" value="Clp1"/>
    <property type="match status" value="1"/>
</dbReference>
<dbReference type="Pfam" id="PF03152">
    <property type="entry name" value="UFD1_N1"/>
    <property type="match status" value="1"/>
</dbReference>
<feature type="region of interest" description="Disordered" evidence="7">
    <location>
        <begin position="513"/>
        <end position="581"/>
    </location>
</feature>
<dbReference type="Gene3D" id="2.40.40.50">
    <property type="entry name" value="Ubiquitin fusion degradation protein UFD1, N-terminal domain"/>
    <property type="match status" value="1"/>
</dbReference>
<dbReference type="PANTHER" id="PTHR12755">
    <property type="entry name" value="CLEAVAGE/POLYADENYLATION FACTOR IA SUBUNIT CLP1P"/>
    <property type="match status" value="1"/>
</dbReference>
<dbReference type="GO" id="GO:0005849">
    <property type="term" value="C:mRNA cleavage factor complex"/>
    <property type="evidence" value="ECO:0007669"/>
    <property type="project" value="InterPro"/>
</dbReference>
<evidence type="ECO:0000259" key="9">
    <source>
        <dbReference type="Pfam" id="PF16573"/>
    </source>
</evidence>
<dbReference type="InterPro" id="IPR038239">
    <property type="entry name" value="Clp1_N_sf"/>
</dbReference>
<evidence type="ECO:0000313" key="12">
    <source>
        <dbReference type="Proteomes" id="UP000515146"/>
    </source>
</evidence>
<evidence type="ECO:0000256" key="7">
    <source>
        <dbReference type="SAM" id="MobiDB-lite"/>
    </source>
</evidence>
<dbReference type="InterPro" id="IPR032319">
    <property type="entry name" value="CLP1_P"/>
</dbReference>
<accession>A0A6P6YKG6</accession>
<feature type="domain" description="Ubiquitin fusion degradation protein UFD1 N-terminal subdomain 2" evidence="11">
    <location>
        <begin position="438"/>
        <end position="512"/>
    </location>
</feature>
<dbReference type="Gene3D" id="3.40.50.300">
    <property type="entry name" value="P-loop containing nucleotide triphosphate hydrolases"/>
    <property type="match status" value="1"/>
</dbReference>
<dbReference type="Pfam" id="PF16573">
    <property type="entry name" value="CLP1_N"/>
    <property type="match status" value="1"/>
</dbReference>
<keyword evidence="3 6" id="KW-0547">Nucleotide-binding</keyword>
<evidence type="ECO:0000256" key="2">
    <source>
        <dbReference type="ARBA" id="ARBA00022664"/>
    </source>
</evidence>
<evidence type="ECO:0000256" key="6">
    <source>
        <dbReference type="HAMAP-Rule" id="MF_03035"/>
    </source>
</evidence>
<feature type="binding site" evidence="6">
    <location>
        <position position="31"/>
    </location>
    <ligand>
        <name>ATP</name>
        <dbReference type="ChEBI" id="CHEBI:30616"/>
    </ligand>
</feature>
<dbReference type="InterPro" id="IPR055418">
    <property type="entry name" value="UFD1_N2"/>
</dbReference>
<dbReference type="InterPro" id="IPR028606">
    <property type="entry name" value="Clp1"/>
</dbReference>
<evidence type="ECO:0000259" key="8">
    <source>
        <dbReference type="Pfam" id="PF03152"/>
    </source>
</evidence>
<comment type="similarity">
    <text evidence="6">Belongs to the Clp1 family. Clp1 subfamily.</text>
</comment>
<reference evidence="13" key="1">
    <citation type="submission" date="2025-08" db="UniProtKB">
        <authorList>
            <consortium name="RefSeq"/>
        </authorList>
    </citation>
    <scope>IDENTIFICATION</scope>
    <source>
        <strain evidence="13">Airmid</strain>
    </source>
</reference>
<feature type="domain" description="Clp1 P-loop" evidence="10">
    <location>
        <begin position="129"/>
        <end position="317"/>
    </location>
</feature>
<comment type="function">
    <text evidence="6">Required for endonucleolytic cleavage during polyadenylation-dependent pre-mRNA 3'-end formation.</text>
</comment>
<dbReference type="OrthoDB" id="258143at2759"/>
<evidence type="ECO:0000259" key="11">
    <source>
        <dbReference type="Pfam" id="PF24842"/>
    </source>
</evidence>
<dbReference type="SUPFAM" id="SSF52540">
    <property type="entry name" value="P-loop containing nucleoside triphosphate hydrolases"/>
    <property type="match status" value="1"/>
</dbReference>
<evidence type="ECO:0000256" key="1">
    <source>
        <dbReference type="ARBA" id="ARBA00004123"/>
    </source>
</evidence>
<dbReference type="RefSeq" id="XP_027205740.1">
    <property type="nucleotide sequence ID" value="XM_027349939.1"/>
</dbReference>
<dbReference type="Pfam" id="PF16575">
    <property type="entry name" value="CLP1_P"/>
    <property type="match status" value="1"/>
</dbReference>
<dbReference type="GO" id="GO:0006388">
    <property type="term" value="P:tRNA splicing, via endonucleolytic cleavage and ligation"/>
    <property type="evidence" value="ECO:0007669"/>
    <property type="project" value="TreeGrafter"/>
</dbReference>
<dbReference type="FunCoup" id="A0A6P6YKG6">
    <property type="interactions" value="1228"/>
</dbReference>
<keyword evidence="5 6" id="KW-0539">Nucleus</keyword>
<dbReference type="InterPro" id="IPR027417">
    <property type="entry name" value="P-loop_NTPase"/>
</dbReference>
<dbReference type="Pfam" id="PF24842">
    <property type="entry name" value="UFD1_N2"/>
    <property type="match status" value="1"/>
</dbReference>
<keyword evidence="2 6" id="KW-0507">mRNA processing</keyword>
<evidence type="ECO:0000256" key="3">
    <source>
        <dbReference type="ARBA" id="ARBA00022741"/>
    </source>
</evidence>
<feature type="region of interest" description="Disordered" evidence="7">
    <location>
        <begin position="603"/>
        <end position="647"/>
    </location>
</feature>
<keyword evidence="12" id="KW-1185">Reference proteome</keyword>
<feature type="domain" description="Ubiquitin fusion degradation protein UFD1 N-terminal subdomain 1" evidence="8">
    <location>
        <begin position="353"/>
        <end position="435"/>
    </location>
</feature>
<dbReference type="InterPro" id="IPR032324">
    <property type="entry name" value="Clp1_N"/>
</dbReference>
<gene>
    <name evidence="13" type="primary">LOC113799326</name>
</gene>
<feature type="binding site" evidence="6">
    <location>
        <begin position="132"/>
        <end position="137"/>
    </location>
    <ligand>
        <name>ATP</name>
        <dbReference type="ChEBI" id="CHEBI:30616"/>
    </ligand>
</feature>
<dbReference type="InterPro" id="IPR045116">
    <property type="entry name" value="Clp1/Grc3"/>
</dbReference>
<dbReference type="Gene3D" id="3.10.330.10">
    <property type="match status" value="1"/>
</dbReference>
<sequence>MKIMSTGDNNNNNSNAEIVEPRLFTLEKDEELRFEVENEPVECQLIEGKAELFGTELRLEQKYTFRKGAKVAVFTFHGCKLKLYGTPEVEYVASETPMTIYLNLANALEGLRVDACKEDKPGPNVMVVGPTDVGKTTFCRILLNYAVRSDRTPIYVDLDLGQGSLTIPGNIGAVVIEKPADIEDSFQITAPVIFHYGHLTQSKNTTLYNIIMKALAEVVERKKNNESSIKYSGTIVNTSGWVQGYGYQSILQAVEHFATNIVLVLDQERLYSELVRDLKSKKEIKVLLIPKSGGVVSRSREFRSEMRDQKIRSYFYGTETKPLYPYSFDIPFAQFTAYKIGSPNLPDSCLPIDERQNLEKGGKIIMPPSALHTLTRLNTVYPMLFKLSNKDKNRHTHSGVLEFIAEEGKVYLPYWMMRNLLLDEGSMLHVQSVSLQVATFSKFQPQSVDFLDIHNPKAVLENALRNFACLTTGDVIAINYNNKVYELSVLETKPGPAVSIIECDMNVEFEAPIGYQEPKRQNKNDSNQDNSMDDENDATMIEDPKQLQQNPFQGKGNRLDGKQPKETTTTTNPMPREVAKGAPDYNYQIGTIKFWRLNNRPAKSTLLSSSTSSSSSSTETSTVDDKNNQFKPFIGEGQTLFKKKNAT</sequence>
<evidence type="ECO:0000313" key="13">
    <source>
        <dbReference type="RefSeq" id="XP_027205740.1"/>
    </source>
</evidence>
<evidence type="ECO:0000256" key="4">
    <source>
        <dbReference type="ARBA" id="ARBA00022840"/>
    </source>
</evidence>
<dbReference type="AlphaFoldDB" id="A0A6P6YKG6"/>
<dbReference type="GO" id="GO:0031124">
    <property type="term" value="P:mRNA 3'-end processing"/>
    <property type="evidence" value="ECO:0007669"/>
    <property type="project" value="UniProtKB-UniRule"/>
</dbReference>
<feature type="compositionally biased region" description="Low complexity" evidence="7">
    <location>
        <begin position="604"/>
        <end position="621"/>
    </location>
</feature>
<dbReference type="GO" id="GO:0051731">
    <property type="term" value="F:polynucleotide 5'-hydroxyl-kinase activity"/>
    <property type="evidence" value="ECO:0007669"/>
    <property type="project" value="InterPro"/>
</dbReference>
<organism evidence="12 13">
    <name type="scientific">Dermatophagoides pteronyssinus</name>
    <name type="common">European house dust mite</name>
    <dbReference type="NCBI Taxonomy" id="6956"/>
    <lineage>
        <taxon>Eukaryota</taxon>
        <taxon>Metazoa</taxon>
        <taxon>Ecdysozoa</taxon>
        <taxon>Arthropoda</taxon>
        <taxon>Chelicerata</taxon>
        <taxon>Arachnida</taxon>
        <taxon>Acari</taxon>
        <taxon>Acariformes</taxon>
        <taxon>Sarcoptiformes</taxon>
        <taxon>Astigmata</taxon>
        <taxon>Psoroptidia</taxon>
        <taxon>Analgoidea</taxon>
        <taxon>Pyroglyphidae</taxon>
        <taxon>Dermatophagoidinae</taxon>
        <taxon>Dermatophagoides</taxon>
    </lineage>
</organism>
<dbReference type="KEGG" id="dpte:113799326"/>
<dbReference type="Proteomes" id="UP000515146">
    <property type="component" value="Unplaced"/>
</dbReference>
<dbReference type="InParanoid" id="A0A6P6YKG6"/>
<evidence type="ECO:0000259" key="10">
    <source>
        <dbReference type="Pfam" id="PF16575"/>
    </source>
</evidence>
<proteinExistence type="inferred from homology"/>
<protein>
    <recommendedName>
        <fullName evidence="6">Protein CLP1 homolog</fullName>
    </recommendedName>
</protein>
<feature type="domain" description="Clp1 N-terminal" evidence="9">
    <location>
        <begin position="25"/>
        <end position="114"/>
    </location>
</feature>
<dbReference type="InterPro" id="IPR042299">
    <property type="entry name" value="Ufd1-like_Nn"/>
</dbReference>
<dbReference type="FunFam" id="3.10.330.10:FF:000002">
    <property type="entry name" value="ubiquitin fusion degradation protein 1 homolog"/>
    <property type="match status" value="1"/>
</dbReference>
<comment type="subcellular location">
    <subcellularLocation>
        <location evidence="1 6">Nucleus</location>
    </subcellularLocation>
</comment>
<dbReference type="FunFam" id="2.60.120.1030:FF:000001">
    <property type="entry name" value="Protein CLP1 homolog 5"/>
    <property type="match status" value="1"/>
</dbReference>
<keyword evidence="4 6" id="KW-0067">ATP-binding</keyword>
<name>A0A6P6YKG6_DERPT</name>
<dbReference type="Gene3D" id="2.60.120.1030">
    <property type="entry name" value="Clp1, DNA binding domain"/>
    <property type="match status" value="1"/>
</dbReference>
<feature type="binding site" evidence="6">
    <location>
        <position position="70"/>
    </location>
    <ligand>
        <name>ATP</name>
        <dbReference type="ChEBI" id="CHEBI:30616"/>
    </ligand>
</feature>